<dbReference type="GO" id="GO:0046872">
    <property type="term" value="F:metal ion binding"/>
    <property type="evidence" value="ECO:0007669"/>
    <property type="project" value="UniProtKB-KW"/>
</dbReference>
<evidence type="ECO:0000256" key="2">
    <source>
        <dbReference type="ARBA" id="ARBA00005984"/>
    </source>
</evidence>
<comment type="cofactor">
    <cofactor evidence="15">
        <name>Zn(2+)</name>
        <dbReference type="ChEBI" id="CHEBI:29105"/>
    </cofactor>
    <text evidence="15">Binds 2 Zn(2+) ions.</text>
</comment>
<dbReference type="FunFam" id="3.40.720.10:FF:000008">
    <property type="entry name" value="Alkaline phosphatase"/>
    <property type="match status" value="1"/>
</dbReference>
<keyword evidence="10 15" id="KW-0460">Magnesium</keyword>
<dbReference type="SMART" id="SM00098">
    <property type="entry name" value="alkPPc"/>
    <property type="match status" value="1"/>
</dbReference>
<keyword evidence="5" id="KW-0597">Phosphoprotein</keyword>
<keyword evidence="11" id="KW-0472">Membrane</keyword>
<dbReference type="SUPFAM" id="SSF53649">
    <property type="entry name" value="Alkaline phosphatase-like"/>
    <property type="match status" value="1"/>
</dbReference>
<feature type="binding site" evidence="15">
    <location>
        <position position="173"/>
    </location>
    <ligand>
        <name>Mg(2+)</name>
        <dbReference type="ChEBI" id="CHEBI:18420"/>
    </ligand>
</feature>
<evidence type="ECO:0000256" key="15">
    <source>
        <dbReference type="PIRSR" id="PIRSR601952-2"/>
    </source>
</evidence>
<dbReference type="CDD" id="cd16012">
    <property type="entry name" value="ALP"/>
    <property type="match status" value="1"/>
</dbReference>
<evidence type="ECO:0000256" key="4">
    <source>
        <dbReference type="ARBA" id="ARBA00022475"/>
    </source>
</evidence>
<keyword evidence="9 15" id="KW-0862">Zinc</keyword>
<name>A0AAW1AAK7_9HYME</name>
<feature type="binding site" evidence="15">
    <location>
        <position position="382"/>
    </location>
    <ligand>
        <name>Zn(2+)</name>
        <dbReference type="ChEBI" id="CHEBI:29105"/>
        <label>2</label>
    </ligand>
</feature>
<dbReference type="PROSITE" id="PS00123">
    <property type="entry name" value="ALKALINE_PHOSPHATASE"/>
    <property type="match status" value="1"/>
</dbReference>
<dbReference type="AlphaFoldDB" id="A0AAW1AAK7"/>
<evidence type="ECO:0000256" key="8">
    <source>
        <dbReference type="ARBA" id="ARBA00022801"/>
    </source>
</evidence>
<keyword evidence="8 17" id="KW-0378">Hydrolase</keyword>
<evidence type="ECO:0000256" key="18">
    <source>
        <dbReference type="SAM" id="SignalP"/>
    </source>
</evidence>
<proteinExistence type="inferred from homology"/>
<evidence type="ECO:0000256" key="17">
    <source>
        <dbReference type="RuleBase" id="RU003947"/>
    </source>
</evidence>
<dbReference type="Pfam" id="PF00245">
    <property type="entry name" value="Alk_phosphatase"/>
    <property type="match status" value="1"/>
</dbReference>
<keyword evidence="6" id="KW-0336">GPI-anchor</keyword>
<protein>
    <recommendedName>
        <fullName evidence="3 17">Alkaline phosphatase</fullName>
        <ecNumber evidence="3 17">3.1.3.1</ecNumber>
    </recommendedName>
</protein>
<evidence type="ECO:0000256" key="14">
    <source>
        <dbReference type="PIRSR" id="PIRSR601952-1"/>
    </source>
</evidence>
<feature type="binding site" evidence="15">
    <location>
        <position position="175"/>
    </location>
    <ligand>
        <name>Mg(2+)</name>
        <dbReference type="ChEBI" id="CHEBI:18420"/>
    </ligand>
</feature>
<sequence>MYRTVTLNMRLITLCITLSFLLGIARATLKEDIKHWRKLATDELEDALSYRFITNRAKNVIIFVGDGMSSDTITASRIFRAGETSRLAWESFPHIGILKTYNTDKQVPDSASTATALFGGVKTNYNVVGVDANVAIDNCSASLNTSYHVDSVISWAQAFGKDTGFVTTTRVTHATPAPLYAHSPNRKWECESKMPKAAAKCKDIARQLVEDLPGKNIKVIMGGGRQMLKSNATSTEFDPIDTWAGHRKDGRDLIEHWKQDKASRKLSFEVVQNNEELSRVNTDEVDYLLGLFANGHISMDWNREKGPKGQPSLEEMTVTALKILQKSKEGYLLVVEGGLIDYAHHRGHAAQALLETVRFSDAINATLRMVNTQDTLIIVTSDHTHSLSFNGYSDRGSNILGIAQKSKSDGIPYTTLTYSTGGPNNMAYKNNTRIDPSEEDTTAFTYSQQATIITDEAYHGGGDVAVYALGPYAHLFHSVHEQSYVACVIAHATNMESVAYGNNAGNRYSSLVSVFMYLCSFVLLLLH</sequence>
<keyword evidence="4" id="KW-1003">Cell membrane</keyword>
<keyword evidence="13" id="KW-0449">Lipoprotein</keyword>
<evidence type="ECO:0000256" key="13">
    <source>
        <dbReference type="ARBA" id="ARBA00023288"/>
    </source>
</evidence>
<dbReference type="GO" id="GO:0098552">
    <property type="term" value="C:side of membrane"/>
    <property type="evidence" value="ECO:0007669"/>
    <property type="project" value="UniProtKB-KW"/>
</dbReference>
<keyword evidence="18" id="KW-0732">Signal</keyword>
<evidence type="ECO:0000256" key="1">
    <source>
        <dbReference type="ARBA" id="ARBA00004609"/>
    </source>
</evidence>
<feature type="active site" description="Phosphoserine intermediate" evidence="14">
    <location>
        <position position="110"/>
    </location>
</feature>
<dbReference type="GO" id="GO:0004035">
    <property type="term" value="F:alkaline phosphatase activity"/>
    <property type="evidence" value="ECO:0007669"/>
    <property type="project" value="UniProtKB-EC"/>
</dbReference>
<evidence type="ECO:0000256" key="6">
    <source>
        <dbReference type="ARBA" id="ARBA00022622"/>
    </source>
</evidence>
<gene>
    <name evidence="19" type="ORF">QLX08_002413</name>
</gene>
<keyword evidence="20" id="KW-1185">Reference proteome</keyword>
<comment type="catalytic activity">
    <reaction evidence="17">
        <text>a phosphate monoester + H2O = an alcohol + phosphate</text>
        <dbReference type="Rhea" id="RHEA:15017"/>
        <dbReference type="ChEBI" id="CHEBI:15377"/>
        <dbReference type="ChEBI" id="CHEBI:30879"/>
        <dbReference type="ChEBI" id="CHEBI:43474"/>
        <dbReference type="ChEBI" id="CHEBI:67140"/>
        <dbReference type="EC" id="3.1.3.1"/>
    </reaction>
</comment>
<dbReference type="EC" id="3.1.3.1" evidence="3 17"/>
<dbReference type="EMBL" id="JAWNGG020000033">
    <property type="protein sequence ID" value="KAK9307072.1"/>
    <property type="molecule type" value="Genomic_DNA"/>
</dbReference>
<dbReference type="Gene3D" id="3.40.720.10">
    <property type="entry name" value="Alkaline Phosphatase, subunit A"/>
    <property type="match status" value="1"/>
</dbReference>
<dbReference type="PANTHER" id="PTHR11596">
    <property type="entry name" value="ALKALINE PHOSPHATASE"/>
    <property type="match status" value="1"/>
</dbReference>
<dbReference type="GO" id="GO:0005886">
    <property type="term" value="C:plasma membrane"/>
    <property type="evidence" value="ECO:0007669"/>
    <property type="project" value="UniProtKB-SubCell"/>
</dbReference>
<evidence type="ECO:0000313" key="19">
    <source>
        <dbReference type="EMBL" id="KAK9307072.1"/>
    </source>
</evidence>
<organism evidence="19 20">
    <name type="scientific">Tetragonisca angustula</name>
    <dbReference type="NCBI Taxonomy" id="166442"/>
    <lineage>
        <taxon>Eukaryota</taxon>
        <taxon>Metazoa</taxon>
        <taxon>Ecdysozoa</taxon>
        <taxon>Arthropoda</taxon>
        <taxon>Hexapoda</taxon>
        <taxon>Insecta</taxon>
        <taxon>Pterygota</taxon>
        <taxon>Neoptera</taxon>
        <taxon>Endopterygota</taxon>
        <taxon>Hymenoptera</taxon>
        <taxon>Apocrita</taxon>
        <taxon>Aculeata</taxon>
        <taxon>Apoidea</taxon>
        <taxon>Anthophila</taxon>
        <taxon>Apidae</taxon>
        <taxon>Tetragonisca</taxon>
    </lineage>
</organism>
<feature type="binding site" evidence="15">
    <location>
        <position position="345"/>
    </location>
    <ligand>
        <name>Zn(2+)</name>
        <dbReference type="ChEBI" id="CHEBI:29105"/>
        <label>2</label>
    </ligand>
</feature>
<feature type="binding site" evidence="15">
    <location>
        <position position="341"/>
    </location>
    <ligand>
        <name>Zn(2+)</name>
        <dbReference type="ChEBI" id="CHEBI:29105"/>
        <label>2</label>
    </ligand>
</feature>
<evidence type="ECO:0000256" key="9">
    <source>
        <dbReference type="ARBA" id="ARBA00022833"/>
    </source>
</evidence>
<feature type="binding site" evidence="15">
    <location>
        <position position="66"/>
    </location>
    <ligand>
        <name>Zn(2+)</name>
        <dbReference type="ChEBI" id="CHEBI:29105"/>
        <label>2</label>
    </ligand>
</feature>
<evidence type="ECO:0000256" key="3">
    <source>
        <dbReference type="ARBA" id="ARBA00012647"/>
    </source>
</evidence>
<evidence type="ECO:0000256" key="10">
    <source>
        <dbReference type="ARBA" id="ARBA00022842"/>
    </source>
</evidence>
<dbReference type="Proteomes" id="UP001432146">
    <property type="component" value="Unassembled WGS sequence"/>
</dbReference>
<feature type="binding site" evidence="15">
    <location>
        <position position="383"/>
    </location>
    <ligand>
        <name>Zn(2+)</name>
        <dbReference type="ChEBI" id="CHEBI:29105"/>
        <label>2</label>
    </ligand>
</feature>
<dbReference type="PANTHER" id="PTHR11596:SF5">
    <property type="entry name" value="ALKALINE PHOSPHATASE"/>
    <property type="match status" value="1"/>
</dbReference>
<comment type="cofactor">
    <cofactor evidence="15">
        <name>Mg(2+)</name>
        <dbReference type="ChEBI" id="CHEBI:18420"/>
    </cofactor>
    <text evidence="15">Binds 1 Mg(2+) ion.</text>
</comment>
<evidence type="ECO:0000256" key="11">
    <source>
        <dbReference type="ARBA" id="ARBA00023136"/>
    </source>
</evidence>
<feature type="chain" id="PRO_5043912102" description="Alkaline phosphatase" evidence="18">
    <location>
        <begin position="28"/>
        <end position="527"/>
    </location>
</feature>
<dbReference type="InterPro" id="IPR001952">
    <property type="entry name" value="Alkaline_phosphatase"/>
</dbReference>
<comment type="similarity">
    <text evidence="2 16">Belongs to the alkaline phosphatase family.</text>
</comment>
<evidence type="ECO:0000256" key="12">
    <source>
        <dbReference type="ARBA" id="ARBA00023180"/>
    </source>
</evidence>
<feature type="signal peptide" evidence="18">
    <location>
        <begin position="1"/>
        <end position="27"/>
    </location>
</feature>
<evidence type="ECO:0000256" key="5">
    <source>
        <dbReference type="ARBA" id="ARBA00022553"/>
    </source>
</evidence>
<evidence type="ECO:0000256" key="7">
    <source>
        <dbReference type="ARBA" id="ARBA00022723"/>
    </source>
</evidence>
<comment type="subcellular location">
    <subcellularLocation>
        <location evidence="1">Cell membrane</location>
        <topology evidence="1">Lipid-anchor</topology>
        <topology evidence="1">GPI-anchor</topology>
    </subcellularLocation>
</comment>
<dbReference type="InterPro" id="IPR017850">
    <property type="entry name" value="Alkaline_phosphatase_core_sf"/>
</dbReference>
<feature type="binding site" evidence="15">
    <location>
        <position position="66"/>
    </location>
    <ligand>
        <name>Mg(2+)</name>
        <dbReference type="ChEBI" id="CHEBI:18420"/>
    </ligand>
</feature>
<keyword evidence="12" id="KW-0325">Glycoprotein</keyword>
<dbReference type="PRINTS" id="PR00113">
    <property type="entry name" value="ALKPHPHTASE"/>
</dbReference>
<evidence type="ECO:0000313" key="20">
    <source>
        <dbReference type="Proteomes" id="UP001432146"/>
    </source>
</evidence>
<reference evidence="19 20" key="1">
    <citation type="submission" date="2024-05" db="EMBL/GenBank/DDBJ databases">
        <title>The nuclear and mitochondrial genome assemblies of Tetragonisca angustula (Apidae: Meliponini), a tiny yet remarkable pollinator in the Neotropics.</title>
        <authorList>
            <person name="Ferrari R."/>
            <person name="Ricardo P.C."/>
            <person name="Dias F.C."/>
            <person name="Araujo N.S."/>
            <person name="Soares D.O."/>
            <person name="Zhou Q.-S."/>
            <person name="Zhu C.-D."/>
            <person name="Coutinho L."/>
            <person name="Airas M.C."/>
            <person name="Batista T.M."/>
        </authorList>
    </citation>
    <scope>NUCLEOTIDE SEQUENCE [LARGE SCALE GENOMIC DNA]</scope>
    <source>
        <strain evidence="19">ASF017062</strain>
        <tissue evidence="19">Abdomen</tissue>
    </source>
</reference>
<evidence type="ECO:0000256" key="16">
    <source>
        <dbReference type="RuleBase" id="RU003946"/>
    </source>
</evidence>
<feature type="binding site" evidence="15">
    <location>
        <position position="336"/>
    </location>
    <ligand>
        <name>Mg(2+)</name>
        <dbReference type="ChEBI" id="CHEBI:18420"/>
    </ligand>
</feature>
<dbReference type="InterPro" id="IPR018299">
    <property type="entry name" value="Alkaline_phosphatase_AS"/>
</dbReference>
<accession>A0AAW1AAK7</accession>
<keyword evidence="7 15" id="KW-0479">Metal-binding</keyword>
<feature type="binding site" evidence="15">
    <location>
        <position position="459"/>
    </location>
    <ligand>
        <name>Zn(2+)</name>
        <dbReference type="ChEBI" id="CHEBI:29105"/>
        <label>2</label>
    </ligand>
</feature>
<comment type="caution">
    <text evidence="19">The sequence shown here is derived from an EMBL/GenBank/DDBJ whole genome shotgun (WGS) entry which is preliminary data.</text>
</comment>